<evidence type="ECO:0000313" key="2">
    <source>
        <dbReference type="EMBL" id="KGP92310.1"/>
    </source>
</evidence>
<dbReference type="OrthoDB" id="2721949at2"/>
<keyword evidence="1" id="KW-0472">Membrane</keyword>
<keyword evidence="3" id="KW-1185">Reference proteome</keyword>
<evidence type="ECO:0000256" key="1">
    <source>
        <dbReference type="SAM" id="Phobius"/>
    </source>
</evidence>
<proteinExistence type="predicted"/>
<dbReference type="eggNOG" id="ENOG5031KDQ">
    <property type="taxonomic scope" value="Bacteria"/>
</dbReference>
<keyword evidence="1" id="KW-0812">Transmembrane</keyword>
<dbReference type="RefSeq" id="WP_036781540.1">
    <property type="nucleotide sequence ID" value="NZ_AVBG01000003.1"/>
</dbReference>
<feature type="transmembrane region" description="Helical" evidence="1">
    <location>
        <begin position="37"/>
        <end position="58"/>
    </location>
</feature>
<name>A0A0A2VFB7_9BACI</name>
<dbReference type="AlphaFoldDB" id="A0A0A2VFB7"/>
<feature type="transmembrane region" description="Helical" evidence="1">
    <location>
        <begin position="6"/>
        <end position="25"/>
    </location>
</feature>
<sequence length="63" mass="7164">MSKEVTFMLVILSMVIWMTVSKEAAKPSIEIKRWKMVTLLIAGSLSTFVITFTLLQSLSFPLR</sequence>
<dbReference type="STRING" id="1385513.N780_01870"/>
<dbReference type="EMBL" id="AVBG01000003">
    <property type="protein sequence ID" value="KGP92310.1"/>
    <property type="molecule type" value="Genomic_DNA"/>
</dbReference>
<keyword evidence="1" id="KW-1133">Transmembrane helix</keyword>
<evidence type="ECO:0000313" key="3">
    <source>
        <dbReference type="Proteomes" id="UP000030153"/>
    </source>
</evidence>
<reference evidence="2 3" key="1">
    <citation type="submission" date="2013-08" db="EMBL/GenBank/DDBJ databases">
        <title>Genome of Pontibacillus chungwhensis.</title>
        <authorList>
            <person name="Wang Q."/>
            <person name="Wang G."/>
        </authorList>
    </citation>
    <scope>NUCLEOTIDE SEQUENCE [LARGE SCALE GENOMIC DNA]</scope>
    <source>
        <strain evidence="2 3">BH030062</strain>
    </source>
</reference>
<protein>
    <submittedName>
        <fullName evidence="2">Uncharacterized protein</fullName>
    </submittedName>
</protein>
<accession>A0A0A2VFB7</accession>
<dbReference type="Proteomes" id="UP000030153">
    <property type="component" value="Unassembled WGS sequence"/>
</dbReference>
<organism evidence="2 3">
    <name type="scientific">Pontibacillus chungwhensis BH030062</name>
    <dbReference type="NCBI Taxonomy" id="1385513"/>
    <lineage>
        <taxon>Bacteria</taxon>
        <taxon>Bacillati</taxon>
        <taxon>Bacillota</taxon>
        <taxon>Bacilli</taxon>
        <taxon>Bacillales</taxon>
        <taxon>Bacillaceae</taxon>
        <taxon>Pontibacillus</taxon>
    </lineage>
</organism>
<comment type="caution">
    <text evidence="2">The sequence shown here is derived from an EMBL/GenBank/DDBJ whole genome shotgun (WGS) entry which is preliminary data.</text>
</comment>
<gene>
    <name evidence="2" type="ORF">N780_01870</name>
</gene>